<dbReference type="Proteomes" id="UP000838756">
    <property type="component" value="Unassembled WGS sequence"/>
</dbReference>
<organism evidence="2 3">
    <name type="scientific">Pararge aegeria aegeria</name>
    <dbReference type="NCBI Taxonomy" id="348720"/>
    <lineage>
        <taxon>Eukaryota</taxon>
        <taxon>Metazoa</taxon>
        <taxon>Ecdysozoa</taxon>
        <taxon>Arthropoda</taxon>
        <taxon>Hexapoda</taxon>
        <taxon>Insecta</taxon>
        <taxon>Pterygota</taxon>
        <taxon>Neoptera</taxon>
        <taxon>Endopterygota</taxon>
        <taxon>Lepidoptera</taxon>
        <taxon>Glossata</taxon>
        <taxon>Ditrysia</taxon>
        <taxon>Papilionoidea</taxon>
        <taxon>Nymphalidae</taxon>
        <taxon>Satyrinae</taxon>
        <taxon>Satyrini</taxon>
        <taxon>Parargina</taxon>
        <taxon>Pararge</taxon>
    </lineage>
</organism>
<proteinExistence type="predicted"/>
<protein>
    <submittedName>
        <fullName evidence="2">Jg27063 protein</fullName>
    </submittedName>
</protein>
<evidence type="ECO:0000313" key="2">
    <source>
        <dbReference type="EMBL" id="CAH2256458.1"/>
    </source>
</evidence>
<gene>
    <name evidence="2" type="primary">jg27063</name>
    <name evidence="2" type="ORF">PAEG_LOCUS22920</name>
</gene>
<reference evidence="2" key="1">
    <citation type="submission" date="2022-03" db="EMBL/GenBank/DDBJ databases">
        <authorList>
            <person name="Lindestad O."/>
        </authorList>
    </citation>
    <scope>NUCLEOTIDE SEQUENCE</scope>
</reference>
<evidence type="ECO:0000256" key="1">
    <source>
        <dbReference type="SAM" id="MobiDB-lite"/>
    </source>
</evidence>
<sequence>MIANKGDHADHGGSDSGRSAAVTSRWHTTHYYKRPALNIRDNWFYYCTCAAAACRLAGHPDREHSFDLGLYWLSPGTTV</sequence>
<comment type="caution">
    <text evidence="2">The sequence shown here is derived from an EMBL/GenBank/DDBJ whole genome shotgun (WGS) entry which is preliminary data.</text>
</comment>
<feature type="compositionally biased region" description="Basic and acidic residues" evidence="1">
    <location>
        <begin position="1"/>
        <end position="13"/>
    </location>
</feature>
<dbReference type="EMBL" id="CAKXAJ010026108">
    <property type="protein sequence ID" value="CAH2256458.1"/>
    <property type="molecule type" value="Genomic_DNA"/>
</dbReference>
<name>A0A8S4SGY2_9NEOP</name>
<accession>A0A8S4SGY2</accession>
<keyword evidence="3" id="KW-1185">Reference proteome</keyword>
<evidence type="ECO:0000313" key="3">
    <source>
        <dbReference type="Proteomes" id="UP000838756"/>
    </source>
</evidence>
<dbReference type="AlphaFoldDB" id="A0A8S4SGY2"/>
<feature type="region of interest" description="Disordered" evidence="1">
    <location>
        <begin position="1"/>
        <end position="20"/>
    </location>
</feature>